<gene>
    <name evidence="3" type="ORF">DPMN_190445</name>
</gene>
<dbReference type="InterPro" id="IPR003609">
    <property type="entry name" value="Pan_app"/>
</dbReference>
<organism evidence="3 4">
    <name type="scientific">Dreissena polymorpha</name>
    <name type="common">Zebra mussel</name>
    <name type="synonym">Mytilus polymorpha</name>
    <dbReference type="NCBI Taxonomy" id="45954"/>
    <lineage>
        <taxon>Eukaryota</taxon>
        <taxon>Metazoa</taxon>
        <taxon>Spiralia</taxon>
        <taxon>Lophotrochozoa</taxon>
        <taxon>Mollusca</taxon>
        <taxon>Bivalvia</taxon>
        <taxon>Autobranchia</taxon>
        <taxon>Heteroconchia</taxon>
        <taxon>Euheterodonta</taxon>
        <taxon>Imparidentia</taxon>
        <taxon>Neoheterodontei</taxon>
        <taxon>Myida</taxon>
        <taxon>Dreissenoidea</taxon>
        <taxon>Dreissenidae</taxon>
        <taxon>Dreissena</taxon>
    </lineage>
</organism>
<name>A0A9D4DVY6_DREPO</name>
<evidence type="ECO:0000256" key="1">
    <source>
        <dbReference type="SAM" id="SignalP"/>
    </source>
</evidence>
<dbReference type="SUPFAM" id="SSF57414">
    <property type="entry name" value="Hairpin loop containing domain-like"/>
    <property type="match status" value="1"/>
</dbReference>
<protein>
    <recommendedName>
        <fullName evidence="2">Apple domain-containing protein</fullName>
    </recommendedName>
</protein>
<dbReference type="AlphaFoldDB" id="A0A9D4DVY6"/>
<proteinExistence type="predicted"/>
<sequence>MAILHFCLSFFFTSWVFAPGYAQPIMTWPLAFADPAYDIIKQTAEGGKVGCRKEIGDLNQHLGYQAIKFVGDRRSYVDLRVVSGSAGTLGDFAFVLTVKACSTIGGTVFNYQQDTGPIVSRRVIRDIVLWCNTTHVIVDVISVTGDSLGQIVSEQDMGGNEWVNLALAYDESNPELKLMKSQSDLGLVRLSGIGTNPRLGLPGTLRIGGRLNGTSSQAFAGQAICCVMYDSKIANGDVMNAVDECYSGIWPSSYPATPVSESTSCEQLKGYFVLESRDMAMGVAMVPLATPTVMSRAMCADKCLRLEQCATFTFSTLDKICKLYDDGNSESRVSILDTNVYTRRDICC</sequence>
<feature type="domain" description="Apple" evidence="2">
    <location>
        <begin position="265"/>
        <end position="347"/>
    </location>
</feature>
<evidence type="ECO:0000313" key="4">
    <source>
        <dbReference type="Proteomes" id="UP000828390"/>
    </source>
</evidence>
<reference evidence="3" key="1">
    <citation type="journal article" date="2019" name="bioRxiv">
        <title>The Genome of the Zebra Mussel, Dreissena polymorpha: A Resource for Invasive Species Research.</title>
        <authorList>
            <person name="McCartney M.A."/>
            <person name="Auch B."/>
            <person name="Kono T."/>
            <person name="Mallez S."/>
            <person name="Zhang Y."/>
            <person name="Obille A."/>
            <person name="Becker A."/>
            <person name="Abrahante J.E."/>
            <person name="Garbe J."/>
            <person name="Badalamenti J.P."/>
            <person name="Herman A."/>
            <person name="Mangelson H."/>
            <person name="Liachko I."/>
            <person name="Sullivan S."/>
            <person name="Sone E.D."/>
            <person name="Koren S."/>
            <person name="Silverstein K.A.T."/>
            <person name="Beckman K.B."/>
            <person name="Gohl D.M."/>
        </authorList>
    </citation>
    <scope>NUCLEOTIDE SEQUENCE</scope>
    <source>
        <strain evidence="3">Duluth1</strain>
        <tissue evidence="3">Whole animal</tissue>
    </source>
</reference>
<dbReference type="Proteomes" id="UP000828390">
    <property type="component" value="Unassembled WGS sequence"/>
</dbReference>
<dbReference type="Pfam" id="PF00024">
    <property type="entry name" value="PAN_1"/>
    <property type="match status" value="1"/>
</dbReference>
<keyword evidence="4" id="KW-1185">Reference proteome</keyword>
<feature type="signal peptide" evidence="1">
    <location>
        <begin position="1"/>
        <end position="22"/>
    </location>
</feature>
<keyword evidence="1" id="KW-0732">Signal</keyword>
<feature type="chain" id="PRO_5038549169" description="Apple domain-containing protein" evidence="1">
    <location>
        <begin position="23"/>
        <end position="348"/>
    </location>
</feature>
<reference evidence="3" key="2">
    <citation type="submission" date="2020-11" db="EMBL/GenBank/DDBJ databases">
        <authorList>
            <person name="McCartney M.A."/>
            <person name="Auch B."/>
            <person name="Kono T."/>
            <person name="Mallez S."/>
            <person name="Becker A."/>
            <person name="Gohl D.M."/>
            <person name="Silverstein K.A.T."/>
            <person name="Koren S."/>
            <person name="Bechman K.B."/>
            <person name="Herman A."/>
            <person name="Abrahante J.E."/>
            <person name="Garbe J."/>
        </authorList>
    </citation>
    <scope>NUCLEOTIDE SEQUENCE</scope>
    <source>
        <strain evidence="3">Duluth1</strain>
        <tissue evidence="3">Whole animal</tissue>
    </source>
</reference>
<comment type="caution">
    <text evidence="3">The sequence shown here is derived from an EMBL/GenBank/DDBJ whole genome shotgun (WGS) entry which is preliminary data.</text>
</comment>
<dbReference type="PROSITE" id="PS50948">
    <property type="entry name" value="PAN"/>
    <property type="match status" value="1"/>
</dbReference>
<dbReference type="EMBL" id="JAIWYP010000010">
    <property type="protein sequence ID" value="KAH3755746.1"/>
    <property type="molecule type" value="Genomic_DNA"/>
</dbReference>
<accession>A0A9D4DVY6</accession>
<evidence type="ECO:0000259" key="2">
    <source>
        <dbReference type="PROSITE" id="PS50948"/>
    </source>
</evidence>
<evidence type="ECO:0000313" key="3">
    <source>
        <dbReference type="EMBL" id="KAH3755746.1"/>
    </source>
</evidence>